<dbReference type="RefSeq" id="WP_262168205.1">
    <property type="nucleotide sequence ID" value="NZ_CP104965.1"/>
</dbReference>
<evidence type="ECO:0000313" key="1">
    <source>
        <dbReference type="EMBL" id="UXN69631.1"/>
    </source>
</evidence>
<reference evidence="1 2" key="1">
    <citation type="submission" date="2022-09" db="EMBL/GenBank/DDBJ databases">
        <title>Interaction between co-microsymbionts with complementary sets of symbiotic genes in legume-rhizobium systems.</title>
        <authorList>
            <person name="Safronova V."/>
            <person name="Sazanova A."/>
            <person name="Afonin A."/>
            <person name="Chirak E."/>
        </authorList>
    </citation>
    <scope>NUCLEOTIDE SEQUENCE [LARGE SCALE GENOMIC DNA]</scope>
    <source>
        <strain evidence="1 2">A18/4-1</strain>
    </source>
</reference>
<protein>
    <recommendedName>
        <fullName evidence="3">DUF768 domain-containing protein</fullName>
    </recommendedName>
</protein>
<evidence type="ECO:0008006" key="3">
    <source>
        <dbReference type="Google" id="ProtNLM"/>
    </source>
</evidence>
<organism evidence="1 2">
    <name type="scientific">Devosia neptuniae</name>
    <dbReference type="NCBI Taxonomy" id="191302"/>
    <lineage>
        <taxon>Bacteria</taxon>
        <taxon>Pseudomonadati</taxon>
        <taxon>Pseudomonadota</taxon>
        <taxon>Alphaproteobacteria</taxon>
        <taxon>Hyphomicrobiales</taxon>
        <taxon>Devosiaceae</taxon>
        <taxon>Devosia</taxon>
    </lineage>
</organism>
<gene>
    <name evidence="1" type="ORF">N8A98_20805</name>
</gene>
<dbReference type="Proteomes" id="UP001061862">
    <property type="component" value="Chromosome"/>
</dbReference>
<keyword evidence="2" id="KW-1185">Reference proteome</keyword>
<dbReference type="EMBL" id="CP104965">
    <property type="protein sequence ID" value="UXN69631.1"/>
    <property type="molecule type" value="Genomic_DNA"/>
</dbReference>
<sequence>MDASEWLEEWVSNNLNTPLYHEHKSAMAQEAEMCRAQADVDGISSQALNDAAGGDLLQFLFDRQIALTDSEVRRQVEKEGN</sequence>
<accession>A0ABY6CBM2</accession>
<evidence type="ECO:0000313" key="2">
    <source>
        <dbReference type="Proteomes" id="UP001061862"/>
    </source>
</evidence>
<proteinExistence type="predicted"/>
<name>A0ABY6CBM2_9HYPH</name>